<evidence type="ECO:0000256" key="1">
    <source>
        <dbReference type="SAM" id="MobiDB-lite"/>
    </source>
</evidence>
<reference evidence="2" key="1">
    <citation type="submission" date="2015-07" db="EMBL/GenBank/DDBJ databases">
        <title>Transcriptome Assembly of Anthurium amnicola.</title>
        <authorList>
            <person name="Suzuki J."/>
        </authorList>
    </citation>
    <scope>NUCLEOTIDE SEQUENCE</scope>
</reference>
<evidence type="ECO:0000313" key="2">
    <source>
        <dbReference type="EMBL" id="JAT43151.1"/>
    </source>
</evidence>
<protein>
    <submittedName>
        <fullName evidence="2">Mitochondrial distribution and morphology protein 34</fullName>
    </submittedName>
</protein>
<organism evidence="2">
    <name type="scientific">Anthurium amnicola</name>
    <dbReference type="NCBI Taxonomy" id="1678845"/>
    <lineage>
        <taxon>Eukaryota</taxon>
        <taxon>Viridiplantae</taxon>
        <taxon>Streptophyta</taxon>
        <taxon>Embryophyta</taxon>
        <taxon>Tracheophyta</taxon>
        <taxon>Spermatophyta</taxon>
        <taxon>Magnoliopsida</taxon>
        <taxon>Liliopsida</taxon>
        <taxon>Araceae</taxon>
        <taxon>Pothoideae</taxon>
        <taxon>Potheae</taxon>
        <taxon>Anthurium</taxon>
    </lineage>
</organism>
<name>A0A1D1XLA5_9ARAE</name>
<feature type="non-terminal residue" evidence="2">
    <location>
        <position position="1"/>
    </location>
</feature>
<feature type="region of interest" description="Disordered" evidence="1">
    <location>
        <begin position="33"/>
        <end position="75"/>
    </location>
</feature>
<dbReference type="PANTHER" id="PTHR37207">
    <property type="entry name" value="OS09G0446000 PROTEIN"/>
    <property type="match status" value="1"/>
</dbReference>
<gene>
    <name evidence="2" type="primary">mdm34_2</name>
    <name evidence="2" type="ORF">g.122502</name>
</gene>
<dbReference type="AlphaFoldDB" id="A0A1D1XLA5"/>
<accession>A0A1D1XLA5</accession>
<dbReference type="EMBL" id="GDJX01024785">
    <property type="protein sequence ID" value="JAT43151.1"/>
    <property type="molecule type" value="Transcribed_RNA"/>
</dbReference>
<sequence>SLREHLIKYMPQKPPSMEECVTFPGVGTLRAVSMADKGRGGDSSTAASGGKQQKPPFRPAKDDTKPLLRDPILRSDPIETEQAVLRLPPFYPSPPNSDEMSQLMGLVEVHKILDLGLSKS</sequence>
<feature type="compositionally biased region" description="Basic and acidic residues" evidence="1">
    <location>
        <begin position="59"/>
        <end position="75"/>
    </location>
</feature>
<feature type="compositionally biased region" description="Polar residues" evidence="1">
    <location>
        <begin position="42"/>
        <end position="51"/>
    </location>
</feature>
<dbReference type="PANTHER" id="PTHR37207:SF1">
    <property type="entry name" value="OS09G0446000 PROTEIN"/>
    <property type="match status" value="1"/>
</dbReference>
<proteinExistence type="predicted"/>